<proteinExistence type="predicted"/>
<accession>X0XN73</accession>
<protein>
    <recommendedName>
        <fullName evidence="2">Nucleotidyltransferase family protein</fullName>
    </recommendedName>
</protein>
<evidence type="ECO:0000313" key="1">
    <source>
        <dbReference type="EMBL" id="GAG26411.1"/>
    </source>
</evidence>
<dbReference type="AlphaFoldDB" id="X0XN73"/>
<dbReference type="InterPro" id="IPR039498">
    <property type="entry name" value="NTP_transf_5"/>
</dbReference>
<evidence type="ECO:0008006" key="2">
    <source>
        <dbReference type="Google" id="ProtNLM"/>
    </source>
</evidence>
<gene>
    <name evidence="1" type="ORF">S01H1_51868</name>
</gene>
<reference evidence="1" key="1">
    <citation type="journal article" date="2014" name="Front. Microbiol.">
        <title>High frequency of phylogenetically diverse reductive dehalogenase-homologous genes in deep subseafloor sedimentary metagenomes.</title>
        <authorList>
            <person name="Kawai M."/>
            <person name="Futagami T."/>
            <person name="Toyoda A."/>
            <person name="Takaki Y."/>
            <person name="Nishi S."/>
            <person name="Hori S."/>
            <person name="Arai W."/>
            <person name="Tsubouchi T."/>
            <person name="Morono Y."/>
            <person name="Uchiyama I."/>
            <person name="Ito T."/>
            <person name="Fujiyama A."/>
            <person name="Inagaki F."/>
            <person name="Takami H."/>
        </authorList>
    </citation>
    <scope>NUCLEOTIDE SEQUENCE</scope>
    <source>
        <strain evidence="1">Expedition CK06-06</strain>
    </source>
</reference>
<name>X0XN73_9ZZZZ</name>
<dbReference type="Pfam" id="PF14907">
    <property type="entry name" value="NTP_transf_5"/>
    <property type="match status" value="1"/>
</dbReference>
<dbReference type="EMBL" id="BARS01033501">
    <property type="protein sequence ID" value="GAG26411.1"/>
    <property type="molecule type" value="Genomic_DNA"/>
</dbReference>
<sequence>MMMIPVLKLSNPEALLCDVLADCKPEELKTAVRRFIKELGEEKAFSLAQKNGVSSVVAHILIDAFGVENLPTYWVRAHEENFRRISAYLKELDRVAKRLAGDDIKMVALKNGGIARGIYPCPGCCPMGDMDVLVEKRHFRCAHKILLDYGYQFEFRSPLEEAELEAAERDGGAEYWKILPDGEKLWFELQWRPVAGRWIRPDQEPDSEELMSRSVPISGTDVRMLSPEDNLLQVALHTAKHTYVRAPGFR</sequence>
<comment type="caution">
    <text evidence="1">The sequence shown here is derived from an EMBL/GenBank/DDBJ whole genome shotgun (WGS) entry which is preliminary data.</text>
</comment>
<feature type="non-terminal residue" evidence="1">
    <location>
        <position position="250"/>
    </location>
</feature>
<organism evidence="1">
    <name type="scientific">marine sediment metagenome</name>
    <dbReference type="NCBI Taxonomy" id="412755"/>
    <lineage>
        <taxon>unclassified sequences</taxon>
        <taxon>metagenomes</taxon>
        <taxon>ecological metagenomes</taxon>
    </lineage>
</organism>